<dbReference type="Pfam" id="PF04143">
    <property type="entry name" value="Sulf_transp"/>
    <property type="match status" value="1"/>
</dbReference>
<protein>
    <submittedName>
        <fullName evidence="10">YeeE/YedE</fullName>
    </submittedName>
</protein>
<evidence type="ECO:0000256" key="3">
    <source>
        <dbReference type="ARBA" id="ARBA00022475"/>
    </source>
</evidence>
<keyword evidence="5 9" id="KW-0812">Transmembrane</keyword>
<dbReference type="PANTHER" id="PTHR30574:SF1">
    <property type="entry name" value="SULPHUR TRANSPORT DOMAIN-CONTAINING PROTEIN"/>
    <property type="match status" value="1"/>
</dbReference>
<evidence type="ECO:0000256" key="5">
    <source>
        <dbReference type="ARBA" id="ARBA00022692"/>
    </source>
</evidence>
<keyword evidence="3" id="KW-1003">Cell membrane</keyword>
<reference evidence="10 11" key="1">
    <citation type="submission" date="2019-08" db="EMBL/GenBank/DDBJ databases">
        <authorList>
            <person name="Peeters C."/>
        </authorList>
    </citation>
    <scope>NUCLEOTIDE SEQUENCE [LARGE SCALE GENOMIC DNA]</scope>
    <source>
        <strain evidence="10 11">LMG 31111</strain>
    </source>
</reference>
<name>A0A5E4TPP1_9BURK</name>
<organism evidence="10 11">
    <name type="scientific">Pandoraea communis</name>
    <dbReference type="NCBI Taxonomy" id="2508297"/>
    <lineage>
        <taxon>Bacteria</taxon>
        <taxon>Pseudomonadati</taxon>
        <taxon>Pseudomonadota</taxon>
        <taxon>Betaproteobacteria</taxon>
        <taxon>Burkholderiales</taxon>
        <taxon>Burkholderiaceae</taxon>
        <taxon>Pandoraea</taxon>
    </lineage>
</organism>
<dbReference type="RefSeq" id="WP_150584422.1">
    <property type="nucleotide sequence ID" value="NZ_CABPSE010000004.1"/>
</dbReference>
<comment type="similarity">
    <text evidence="8">Belongs to the TsuA/YedE (TC 9.B.102) family.</text>
</comment>
<evidence type="ECO:0000313" key="11">
    <source>
        <dbReference type="Proteomes" id="UP000383971"/>
    </source>
</evidence>
<sequence>MTIDTLHFTPWTALAGGVLIGLAAVWLMLAAGRIAGISGIVGGLLWPRPGDVGWRVVFIAGMMVAPWVYRTVAVVPEAQIDASTAMLIAAGLLVGFGTRLGSGCTSGHGVCGLSRLSWRSLVATLCFMATGFVTVFVVRHVLNLGGAA</sequence>
<evidence type="ECO:0000256" key="9">
    <source>
        <dbReference type="SAM" id="Phobius"/>
    </source>
</evidence>
<comment type="subcellular location">
    <subcellularLocation>
        <location evidence="1">Cell inner membrane</location>
        <topology evidence="1">Multi-pass membrane protein</topology>
    </subcellularLocation>
</comment>
<evidence type="ECO:0000256" key="1">
    <source>
        <dbReference type="ARBA" id="ARBA00004429"/>
    </source>
</evidence>
<keyword evidence="11" id="KW-1185">Reference proteome</keyword>
<feature type="transmembrane region" description="Helical" evidence="9">
    <location>
        <begin position="12"/>
        <end position="31"/>
    </location>
</feature>
<dbReference type="EMBL" id="CABPSE010000004">
    <property type="protein sequence ID" value="VVD89916.1"/>
    <property type="molecule type" value="Genomic_DNA"/>
</dbReference>
<keyword evidence="7 9" id="KW-0472">Membrane</keyword>
<gene>
    <name evidence="10" type="ORF">PCO31111_01569</name>
</gene>
<dbReference type="GO" id="GO:0005886">
    <property type="term" value="C:plasma membrane"/>
    <property type="evidence" value="ECO:0007669"/>
    <property type="project" value="UniProtKB-SubCell"/>
</dbReference>
<feature type="transmembrane region" description="Helical" evidence="9">
    <location>
        <begin position="121"/>
        <end position="142"/>
    </location>
</feature>
<evidence type="ECO:0000256" key="2">
    <source>
        <dbReference type="ARBA" id="ARBA00022448"/>
    </source>
</evidence>
<evidence type="ECO:0000256" key="8">
    <source>
        <dbReference type="ARBA" id="ARBA00035655"/>
    </source>
</evidence>
<feature type="transmembrane region" description="Helical" evidence="9">
    <location>
        <begin position="52"/>
        <end position="70"/>
    </location>
</feature>
<evidence type="ECO:0000313" key="10">
    <source>
        <dbReference type="EMBL" id="VVD89916.1"/>
    </source>
</evidence>
<evidence type="ECO:0000256" key="7">
    <source>
        <dbReference type="ARBA" id="ARBA00023136"/>
    </source>
</evidence>
<proteinExistence type="inferred from homology"/>
<dbReference type="PANTHER" id="PTHR30574">
    <property type="entry name" value="INNER MEMBRANE PROTEIN YEDE"/>
    <property type="match status" value="1"/>
</dbReference>
<evidence type="ECO:0000256" key="6">
    <source>
        <dbReference type="ARBA" id="ARBA00022989"/>
    </source>
</evidence>
<dbReference type="Proteomes" id="UP000383971">
    <property type="component" value="Unassembled WGS sequence"/>
</dbReference>
<keyword evidence="4" id="KW-0997">Cell inner membrane</keyword>
<evidence type="ECO:0000256" key="4">
    <source>
        <dbReference type="ARBA" id="ARBA00022519"/>
    </source>
</evidence>
<dbReference type="InterPro" id="IPR007272">
    <property type="entry name" value="Sulf_transp_TsuA/YedE"/>
</dbReference>
<feature type="transmembrane region" description="Helical" evidence="9">
    <location>
        <begin position="82"/>
        <end position="100"/>
    </location>
</feature>
<keyword evidence="2" id="KW-0813">Transport</keyword>
<keyword evidence="6 9" id="KW-1133">Transmembrane helix</keyword>
<dbReference type="AlphaFoldDB" id="A0A5E4TPP1"/>
<accession>A0A5E4TPP1</accession>